<dbReference type="InterPro" id="IPR007214">
    <property type="entry name" value="YbaK/aa-tRNA-synth-assoc-dom"/>
</dbReference>
<feature type="domain" description="YbaK/aminoacyl-tRNA synthetase-associated" evidence="5">
    <location>
        <begin position="37"/>
        <end position="146"/>
    </location>
</feature>
<name>A0ABS2BIN8_9NEIS</name>
<comment type="caution">
    <text evidence="6">The sequence shown here is derived from an EMBL/GenBank/DDBJ whole genome shotgun (WGS) entry which is preliminary data.</text>
</comment>
<dbReference type="InterPro" id="IPR036754">
    <property type="entry name" value="YbaK/aa-tRNA-synt-asso_dom_sf"/>
</dbReference>
<reference evidence="6 7" key="1">
    <citation type="submission" date="2021-01" db="EMBL/GenBank/DDBJ databases">
        <title>Draft Genome Sequence and Polyhydroxyalkanoate Biosynthetic Potential of Jeongeupia naejangsanensis Type Strain DSM 24253.</title>
        <authorList>
            <person name="Turrini P."/>
            <person name="Artuso I."/>
            <person name="Lugli G.A."/>
            <person name="Frangipani E."/>
            <person name="Ventura M."/>
            <person name="Visca P."/>
        </authorList>
    </citation>
    <scope>NUCLEOTIDE SEQUENCE [LARGE SCALE GENOMIC DNA]</scope>
    <source>
        <strain evidence="6 7">DSM 24253</strain>
    </source>
</reference>
<dbReference type="InterPro" id="IPR004369">
    <property type="entry name" value="Prolyl-tRNA_editing_YbaK/EbsC"/>
</dbReference>
<dbReference type="PANTHER" id="PTHR30411:SF0">
    <property type="entry name" value="CYS-TRNA(PRO)_CYS-TRNA(CYS) DEACYLASE YBAK"/>
    <property type="match status" value="1"/>
</dbReference>
<organism evidence="6 7">
    <name type="scientific">Jeongeupia naejangsanensis</name>
    <dbReference type="NCBI Taxonomy" id="613195"/>
    <lineage>
        <taxon>Bacteria</taxon>
        <taxon>Pseudomonadati</taxon>
        <taxon>Pseudomonadota</taxon>
        <taxon>Betaproteobacteria</taxon>
        <taxon>Neisseriales</taxon>
        <taxon>Chitinibacteraceae</taxon>
        <taxon>Jeongeupia</taxon>
    </lineage>
</organism>
<evidence type="ECO:0000256" key="4">
    <source>
        <dbReference type="PIRNR" id="PIRNR006181"/>
    </source>
</evidence>
<protein>
    <recommendedName>
        <fullName evidence="4">Cys-tRNA(Pro)/Cys-tRNA(Cys) deacylase</fullName>
        <ecNumber evidence="4">4.2.-.-</ecNumber>
    </recommendedName>
</protein>
<evidence type="ECO:0000256" key="2">
    <source>
        <dbReference type="ARBA" id="ARBA00022917"/>
    </source>
</evidence>
<proteinExistence type="inferred from homology"/>
<dbReference type="NCBIfam" id="TIGR00011">
    <property type="entry name" value="YbaK_EbsC"/>
    <property type="match status" value="1"/>
</dbReference>
<accession>A0ABS2BIN8</accession>
<keyword evidence="2 4" id="KW-0648">Protein biosynthesis</keyword>
<evidence type="ECO:0000313" key="7">
    <source>
        <dbReference type="Proteomes" id="UP000809431"/>
    </source>
</evidence>
<dbReference type="Gene3D" id="3.90.960.10">
    <property type="entry name" value="YbaK/aminoacyl-tRNA synthetase-associated domain"/>
    <property type="match status" value="1"/>
</dbReference>
<dbReference type="Pfam" id="PF04073">
    <property type="entry name" value="tRNA_edit"/>
    <property type="match status" value="1"/>
</dbReference>
<dbReference type="EMBL" id="JAESND010000002">
    <property type="protein sequence ID" value="MBM3115471.1"/>
    <property type="molecule type" value="Genomic_DNA"/>
</dbReference>
<evidence type="ECO:0000256" key="3">
    <source>
        <dbReference type="ARBA" id="ARBA00023239"/>
    </source>
</evidence>
<evidence type="ECO:0000259" key="5">
    <source>
        <dbReference type="Pfam" id="PF04073"/>
    </source>
</evidence>
<dbReference type="PIRSF" id="PIRSF006181">
    <property type="entry name" value="EbsC_YbaK"/>
    <property type="match status" value="1"/>
</dbReference>
<dbReference type="EC" id="4.2.-.-" evidence="4"/>
<gene>
    <name evidence="6" type="primary">ybaK</name>
    <name evidence="6" type="ORF">JMJ54_06500</name>
</gene>
<dbReference type="SUPFAM" id="SSF55826">
    <property type="entry name" value="YbaK/ProRS associated domain"/>
    <property type="match status" value="1"/>
</dbReference>
<dbReference type="PANTHER" id="PTHR30411">
    <property type="entry name" value="CYTOPLASMIC PROTEIN"/>
    <property type="match status" value="1"/>
</dbReference>
<dbReference type="RefSeq" id="WP_203537136.1">
    <property type="nucleotide sequence ID" value="NZ_JAESND010000002.1"/>
</dbReference>
<keyword evidence="3 4" id="KW-0456">Lyase</keyword>
<sequence length="165" mass="17979">MAEKTPVTAAVRVLRQHKVVYTEHLYEYEEKGGTTVSARELGVPEHAVIKTLVMEDEAKQPLVVLMHGDCEVSTKNLARLLHKKSIHPCTPEIANKHSGYMVGGTSPFGTRKAMPVYMERSIADLDKIYLNGGKRGFLVGLAPADAVAILKPTLVEVALAHGEHG</sequence>
<comment type="similarity">
    <text evidence="1 4">Belongs to the prolyl-tRNA editing family. YbaK/EbsC subfamily.</text>
</comment>
<evidence type="ECO:0000313" key="6">
    <source>
        <dbReference type="EMBL" id="MBM3115471.1"/>
    </source>
</evidence>
<keyword evidence="7" id="KW-1185">Reference proteome</keyword>
<dbReference type="Proteomes" id="UP000809431">
    <property type="component" value="Unassembled WGS sequence"/>
</dbReference>
<evidence type="ECO:0000256" key="1">
    <source>
        <dbReference type="ARBA" id="ARBA00009798"/>
    </source>
</evidence>
<dbReference type="CDD" id="cd00002">
    <property type="entry name" value="YbaK_deacylase"/>
    <property type="match status" value="1"/>
</dbReference>